<gene>
    <name evidence="2" type="ORF">EV130_111168</name>
</gene>
<evidence type="ECO:0000256" key="1">
    <source>
        <dbReference type="SAM" id="MobiDB-lite"/>
    </source>
</evidence>
<dbReference type="EMBL" id="SMBJ01000011">
    <property type="protein sequence ID" value="TCU21311.1"/>
    <property type="molecule type" value="Genomic_DNA"/>
</dbReference>
<feature type="region of interest" description="Disordered" evidence="1">
    <location>
        <begin position="38"/>
        <end position="65"/>
    </location>
</feature>
<reference evidence="2 3" key="1">
    <citation type="submission" date="2019-03" db="EMBL/GenBank/DDBJ databases">
        <title>Genomic Encyclopedia of Type Strains, Phase IV (KMG-V): Genome sequencing to study the core and pangenomes of soil and plant-associated prokaryotes.</title>
        <authorList>
            <person name="Whitman W."/>
        </authorList>
    </citation>
    <scope>NUCLEOTIDE SEQUENCE [LARGE SCALE GENOMIC DNA]</scope>
    <source>
        <strain evidence="2 3">Gr42</strain>
    </source>
</reference>
<evidence type="ECO:0000313" key="3">
    <source>
        <dbReference type="Proteomes" id="UP000295547"/>
    </source>
</evidence>
<organism evidence="2 3">
    <name type="scientific">Rhizobium azibense</name>
    <dbReference type="NCBI Taxonomy" id="1136135"/>
    <lineage>
        <taxon>Bacteria</taxon>
        <taxon>Pseudomonadati</taxon>
        <taxon>Pseudomonadota</taxon>
        <taxon>Alphaproteobacteria</taxon>
        <taxon>Hyphomicrobiales</taxon>
        <taxon>Rhizobiaceae</taxon>
        <taxon>Rhizobium/Agrobacterium group</taxon>
        <taxon>Rhizobium</taxon>
    </lineage>
</organism>
<accession>A0A4R3QIB7</accession>
<comment type="caution">
    <text evidence="2">The sequence shown here is derived from an EMBL/GenBank/DDBJ whole genome shotgun (WGS) entry which is preliminary data.</text>
</comment>
<name>A0A4R3QIB7_9HYPH</name>
<proteinExistence type="predicted"/>
<dbReference type="Proteomes" id="UP000295547">
    <property type="component" value="Unassembled WGS sequence"/>
</dbReference>
<evidence type="ECO:0000313" key="2">
    <source>
        <dbReference type="EMBL" id="TCU21311.1"/>
    </source>
</evidence>
<sequence length="213" mass="24001">MARNDNPGLCQLRTEREIFRYSASKVCAAALADGFFEPDQGVAPAGRSKSAEPRSNSKRQRAFPAPLSAFRRGLEPETQCMVSFSEGNSHAAMELQQGTDFLTETTTRSEGHEKARLETRRLLAAGQLSQPPWLLLWAQVESIRSQFRLREQQRPNVRLRLANRCLPPRRRIFRPADSSTAVPPLPSRQFKNFRRMVHVDLASSKLGKCLATP</sequence>
<protein>
    <submittedName>
        <fullName evidence="2">Uncharacterized protein</fullName>
    </submittedName>
</protein>
<dbReference type="AlphaFoldDB" id="A0A4R3QIB7"/>
<keyword evidence="3" id="KW-1185">Reference proteome</keyword>